<dbReference type="OMA" id="WLTAFPI"/>
<sequence>MSPTVVLISGASRGLGRAIFERYIARPNHIVIAANRNPTDSNSQELLGFKTGEGSKAILVKVDANVDTDAAEAIKELDTKHNVDHIDIVYANAGIATIVPKASAVTIADLKAHMQANVYGLVTLLQATLPLLKKGTNPKWVTMGSQSGYLTNFLFFPNAAYGPSKVAAHWLTRALHDEEPWLTSIVIDPGRVQTDLGNAGAVIAGKMFGIEGMDKAELEIPTSVNGFVKVVDDASHDTHSGKLWTWEGEAVAW</sequence>
<dbReference type="VEuPathDB" id="FungiDB:JI435_159590"/>
<evidence type="ECO:0000256" key="1">
    <source>
        <dbReference type="ARBA" id="ARBA00006484"/>
    </source>
</evidence>
<dbReference type="Proteomes" id="UP000663193">
    <property type="component" value="Chromosome 15"/>
</dbReference>
<dbReference type="OrthoDB" id="9876299at2759"/>
<evidence type="ECO:0000313" key="3">
    <source>
        <dbReference type="Proteomes" id="UP000663193"/>
    </source>
</evidence>
<dbReference type="Gene3D" id="3.40.50.720">
    <property type="entry name" value="NAD(P)-binding Rossmann-like Domain"/>
    <property type="match status" value="1"/>
</dbReference>
<organism evidence="2 3">
    <name type="scientific">Phaeosphaeria nodorum (strain SN15 / ATCC MYA-4574 / FGSC 10173)</name>
    <name type="common">Glume blotch fungus</name>
    <name type="synonym">Parastagonospora nodorum</name>
    <dbReference type="NCBI Taxonomy" id="321614"/>
    <lineage>
        <taxon>Eukaryota</taxon>
        <taxon>Fungi</taxon>
        <taxon>Dikarya</taxon>
        <taxon>Ascomycota</taxon>
        <taxon>Pezizomycotina</taxon>
        <taxon>Dothideomycetes</taxon>
        <taxon>Pleosporomycetidae</taxon>
        <taxon>Pleosporales</taxon>
        <taxon>Pleosporineae</taxon>
        <taxon>Phaeosphaeriaceae</taxon>
        <taxon>Parastagonospora</taxon>
    </lineage>
</organism>
<evidence type="ECO:0008006" key="4">
    <source>
        <dbReference type="Google" id="ProtNLM"/>
    </source>
</evidence>
<dbReference type="KEGG" id="pno:SNOG_15959"/>
<protein>
    <recommendedName>
        <fullName evidence="4">NAD(P)-binding protein</fullName>
    </recommendedName>
</protein>
<dbReference type="InterPro" id="IPR036291">
    <property type="entry name" value="NAD(P)-bd_dom_sf"/>
</dbReference>
<dbReference type="PRINTS" id="PR00081">
    <property type="entry name" value="GDHRDH"/>
</dbReference>
<dbReference type="RefSeq" id="XP_001806090.1">
    <property type="nucleotide sequence ID" value="XM_001806038.1"/>
</dbReference>
<dbReference type="SUPFAM" id="SSF51735">
    <property type="entry name" value="NAD(P)-binding Rossmann-fold domains"/>
    <property type="match status" value="1"/>
</dbReference>
<dbReference type="EMBL" id="CP069037">
    <property type="protein sequence ID" value="QRD03751.1"/>
    <property type="molecule type" value="Genomic_DNA"/>
</dbReference>
<dbReference type="InterPro" id="IPR002347">
    <property type="entry name" value="SDR_fam"/>
</dbReference>
<gene>
    <name evidence="2" type="ORF">JI435_159590</name>
</gene>
<dbReference type="PANTHER" id="PTHR43544">
    <property type="entry name" value="SHORT-CHAIN DEHYDROGENASE/REDUCTASE"/>
    <property type="match status" value="1"/>
</dbReference>
<dbReference type="InterPro" id="IPR051468">
    <property type="entry name" value="Fungal_SecMetab_SDRs"/>
</dbReference>
<evidence type="ECO:0000313" key="2">
    <source>
        <dbReference type="EMBL" id="QRD03751.1"/>
    </source>
</evidence>
<proteinExistence type="inferred from homology"/>
<dbReference type="AlphaFoldDB" id="A0A7U2FEE1"/>
<dbReference type="PANTHER" id="PTHR43544:SF26">
    <property type="entry name" value="SHORT CHAIN DEHYDROGENASE_REDUCTASE FAMILY OXIDOREDUCTASE (JCVI)"/>
    <property type="match status" value="1"/>
</dbReference>
<reference evidence="3" key="1">
    <citation type="journal article" date="2021" name="BMC Genomics">
        <title>Chromosome-level genome assembly and manually-curated proteome of model necrotroph Parastagonospora nodorum Sn15 reveals a genome-wide trove of candidate effector homologs, and redundancy of virulence-related functions within an accessory chromosome.</title>
        <authorList>
            <person name="Bertazzoni S."/>
            <person name="Jones D.A.B."/>
            <person name="Phan H.T."/>
            <person name="Tan K.-C."/>
            <person name="Hane J.K."/>
        </authorList>
    </citation>
    <scope>NUCLEOTIDE SEQUENCE [LARGE SCALE GENOMIC DNA]</scope>
    <source>
        <strain evidence="3">SN15 / ATCC MYA-4574 / FGSC 10173)</strain>
    </source>
</reference>
<name>A0A7U2FEE1_PHANO</name>
<keyword evidence="3" id="KW-1185">Reference proteome</keyword>
<accession>A0A7U2FEE1</accession>
<dbReference type="Pfam" id="PF00106">
    <property type="entry name" value="adh_short"/>
    <property type="match status" value="1"/>
</dbReference>
<comment type="similarity">
    <text evidence="1">Belongs to the short-chain dehydrogenases/reductases (SDR) family.</text>
</comment>